<organism evidence="10 11">
    <name type="scientific">Gemmiger formicilis</name>
    <dbReference type="NCBI Taxonomy" id="745368"/>
    <lineage>
        <taxon>Bacteria</taxon>
        <taxon>Bacillati</taxon>
        <taxon>Bacillota</taxon>
        <taxon>Clostridia</taxon>
        <taxon>Eubacteriales</taxon>
        <taxon>Gemmiger</taxon>
    </lineage>
</organism>
<feature type="region of interest" description="Disordered" evidence="7">
    <location>
        <begin position="31"/>
        <end position="58"/>
    </location>
</feature>
<dbReference type="PANTHER" id="PTHR30582:SF2">
    <property type="entry name" value="L,D-TRANSPEPTIDASE YCIB-RELATED"/>
    <property type="match status" value="1"/>
</dbReference>
<keyword evidence="2" id="KW-0808">Transferase</keyword>
<dbReference type="CDD" id="cd16913">
    <property type="entry name" value="YkuD_like"/>
    <property type="match status" value="1"/>
</dbReference>
<accession>A0A1T4XJQ4</accession>
<dbReference type="GO" id="GO:0016740">
    <property type="term" value="F:transferase activity"/>
    <property type="evidence" value="ECO:0007669"/>
    <property type="project" value="UniProtKB-KW"/>
</dbReference>
<evidence type="ECO:0000256" key="8">
    <source>
        <dbReference type="SAM" id="SignalP"/>
    </source>
</evidence>
<feature type="region of interest" description="Disordered" evidence="7">
    <location>
        <begin position="247"/>
        <end position="282"/>
    </location>
</feature>
<dbReference type="STRING" id="745368.SAMN02745178_01959"/>
<dbReference type="PANTHER" id="PTHR30582">
    <property type="entry name" value="L,D-TRANSPEPTIDASE"/>
    <property type="match status" value="1"/>
</dbReference>
<evidence type="ECO:0000256" key="5">
    <source>
        <dbReference type="ARBA" id="ARBA00023316"/>
    </source>
</evidence>
<feature type="active site" description="Proton donor/acceptor" evidence="6">
    <location>
        <position position="185"/>
    </location>
</feature>
<protein>
    <submittedName>
        <fullName evidence="10">Lipoprotein-anchoring transpeptidase ErfK/SrfK</fullName>
    </submittedName>
</protein>
<keyword evidence="10" id="KW-0449">Lipoprotein</keyword>
<dbReference type="GO" id="GO:0071555">
    <property type="term" value="P:cell wall organization"/>
    <property type="evidence" value="ECO:0007669"/>
    <property type="project" value="UniProtKB-UniRule"/>
</dbReference>
<dbReference type="GeneID" id="93338411"/>
<keyword evidence="8" id="KW-0732">Signal</keyword>
<evidence type="ECO:0000256" key="6">
    <source>
        <dbReference type="PROSITE-ProRule" id="PRU01373"/>
    </source>
</evidence>
<dbReference type="GO" id="GO:0018104">
    <property type="term" value="P:peptidoglycan-protein cross-linking"/>
    <property type="evidence" value="ECO:0007669"/>
    <property type="project" value="TreeGrafter"/>
</dbReference>
<dbReference type="SUPFAM" id="SSF141523">
    <property type="entry name" value="L,D-transpeptidase catalytic domain-like"/>
    <property type="match status" value="1"/>
</dbReference>
<dbReference type="InterPro" id="IPR005490">
    <property type="entry name" value="LD_TPept_cat_dom"/>
</dbReference>
<feature type="compositionally biased region" description="Low complexity" evidence="7">
    <location>
        <begin position="32"/>
        <end position="48"/>
    </location>
</feature>
<dbReference type="GO" id="GO:0008360">
    <property type="term" value="P:regulation of cell shape"/>
    <property type="evidence" value="ECO:0007669"/>
    <property type="project" value="UniProtKB-UniRule"/>
</dbReference>
<gene>
    <name evidence="10" type="ORF">SAMN02745178_01959</name>
</gene>
<dbReference type="Pfam" id="PF03734">
    <property type="entry name" value="YkuD"/>
    <property type="match status" value="1"/>
</dbReference>
<evidence type="ECO:0000256" key="2">
    <source>
        <dbReference type="ARBA" id="ARBA00022679"/>
    </source>
</evidence>
<evidence type="ECO:0000313" key="10">
    <source>
        <dbReference type="EMBL" id="SKA89716.1"/>
    </source>
</evidence>
<sequence>MSILRRIFPLLLTAALLCACVQMPNTPQDVLPATTPQTTAAPAATPETSPTPTPEPTVAPAMATATSNATKDAPQIKDPTTWDDNAAETLAGLETQFAAYGLTLDAKEGFPYLLAVNNAGGVVTVYAVDSAAKKYAVPFMAMVCSGGMDTPTGYFSTPVDYSWRLLMGPSYGQYATRIYDSYLFHSVPYYSQHKDDVEYDEFNLLGTRASLGCIRLAVVDVKWIYDNCPLGTPVIIYNDADDPGPMGKPGTIYTDPADTEKRGWDPTDPDPANPWDDAFESGTAIRSQAAWDQWETERENWMSSLTPTDLQGWSTDSKIAGTRG</sequence>
<dbReference type="Gene3D" id="2.40.440.10">
    <property type="entry name" value="L,D-transpeptidase catalytic domain-like"/>
    <property type="match status" value="1"/>
</dbReference>
<dbReference type="AlphaFoldDB" id="A0A1T4XJQ4"/>
<feature type="active site" description="Nucleophile" evidence="6">
    <location>
        <position position="213"/>
    </location>
</feature>
<comment type="pathway">
    <text evidence="1 6">Cell wall biogenesis; peptidoglycan biosynthesis.</text>
</comment>
<dbReference type="RefSeq" id="WP_078784859.1">
    <property type="nucleotide sequence ID" value="NZ_FUYF01000011.1"/>
</dbReference>
<feature type="signal peptide" evidence="8">
    <location>
        <begin position="1"/>
        <end position="19"/>
    </location>
</feature>
<evidence type="ECO:0000256" key="1">
    <source>
        <dbReference type="ARBA" id="ARBA00004752"/>
    </source>
</evidence>
<keyword evidence="3 6" id="KW-0133">Cell shape</keyword>
<dbReference type="OrthoDB" id="177750at2"/>
<feature type="compositionally biased region" description="Polar residues" evidence="7">
    <location>
        <begin position="301"/>
        <end position="317"/>
    </location>
</feature>
<evidence type="ECO:0000256" key="4">
    <source>
        <dbReference type="ARBA" id="ARBA00022984"/>
    </source>
</evidence>
<evidence type="ECO:0000313" key="11">
    <source>
        <dbReference type="Proteomes" id="UP000190286"/>
    </source>
</evidence>
<feature type="domain" description="L,D-TPase catalytic" evidence="9">
    <location>
        <begin position="112"/>
        <end position="237"/>
    </location>
</feature>
<feature type="region of interest" description="Disordered" evidence="7">
    <location>
        <begin position="296"/>
        <end position="324"/>
    </location>
</feature>
<dbReference type="UniPathway" id="UPA00219"/>
<dbReference type="PROSITE" id="PS51257">
    <property type="entry name" value="PROKAR_LIPOPROTEIN"/>
    <property type="match status" value="1"/>
</dbReference>
<dbReference type="EMBL" id="FUYF01000011">
    <property type="protein sequence ID" value="SKA89716.1"/>
    <property type="molecule type" value="Genomic_DNA"/>
</dbReference>
<dbReference type="PROSITE" id="PS52029">
    <property type="entry name" value="LD_TPASE"/>
    <property type="match status" value="1"/>
</dbReference>
<dbReference type="Proteomes" id="UP000190286">
    <property type="component" value="Unassembled WGS sequence"/>
</dbReference>
<dbReference type="InterPro" id="IPR038063">
    <property type="entry name" value="Transpep_catalytic_dom"/>
</dbReference>
<keyword evidence="4 6" id="KW-0573">Peptidoglycan synthesis</keyword>
<keyword evidence="11" id="KW-1185">Reference proteome</keyword>
<dbReference type="InterPro" id="IPR050979">
    <property type="entry name" value="LD-transpeptidase"/>
</dbReference>
<evidence type="ECO:0000256" key="3">
    <source>
        <dbReference type="ARBA" id="ARBA00022960"/>
    </source>
</evidence>
<reference evidence="10 11" key="1">
    <citation type="submission" date="2017-02" db="EMBL/GenBank/DDBJ databases">
        <authorList>
            <person name="Peterson S.W."/>
        </authorList>
    </citation>
    <scope>NUCLEOTIDE SEQUENCE [LARGE SCALE GENOMIC DNA]</scope>
    <source>
        <strain evidence="10 11">ATCC 27749</strain>
    </source>
</reference>
<keyword evidence="5 6" id="KW-0961">Cell wall biogenesis/degradation</keyword>
<dbReference type="GO" id="GO:0071972">
    <property type="term" value="F:peptidoglycan L,D-transpeptidase activity"/>
    <property type="evidence" value="ECO:0007669"/>
    <property type="project" value="TreeGrafter"/>
</dbReference>
<dbReference type="GO" id="GO:0005576">
    <property type="term" value="C:extracellular region"/>
    <property type="evidence" value="ECO:0007669"/>
    <property type="project" value="TreeGrafter"/>
</dbReference>
<evidence type="ECO:0000256" key="7">
    <source>
        <dbReference type="SAM" id="MobiDB-lite"/>
    </source>
</evidence>
<name>A0A1T4XJQ4_9FIRM</name>
<proteinExistence type="predicted"/>
<feature type="chain" id="PRO_5039333484" evidence="8">
    <location>
        <begin position="20"/>
        <end position="324"/>
    </location>
</feature>
<evidence type="ECO:0000259" key="9">
    <source>
        <dbReference type="PROSITE" id="PS52029"/>
    </source>
</evidence>